<evidence type="ECO:0000313" key="1">
    <source>
        <dbReference type="EMBL" id="KAK9240068.1"/>
    </source>
</evidence>
<name>A0ACC3T847_LIPKO</name>
<gene>
    <name evidence="1" type="ORF">V1525DRAFT_266055</name>
</gene>
<reference evidence="2" key="1">
    <citation type="journal article" date="2024" name="Front. Bioeng. Biotechnol.">
        <title>Genome-scale model development and genomic sequencing of the oleaginous clade Lipomyces.</title>
        <authorList>
            <person name="Czajka J.J."/>
            <person name="Han Y."/>
            <person name="Kim J."/>
            <person name="Mondo S.J."/>
            <person name="Hofstad B.A."/>
            <person name="Robles A."/>
            <person name="Haridas S."/>
            <person name="Riley R."/>
            <person name="LaButti K."/>
            <person name="Pangilinan J."/>
            <person name="Andreopoulos W."/>
            <person name="Lipzen A."/>
            <person name="Yan J."/>
            <person name="Wang M."/>
            <person name="Ng V."/>
            <person name="Grigoriev I.V."/>
            <person name="Spatafora J.W."/>
            <person name="Magnuson J.K."/>
            <person name="Baker S.E."/>
            <person name="Pomraning K.R."/>
        </authorList>
    </citation>
    <scope>NUCLEOTIDE SEQUENCE [LARGE SCALE GENOMIC DNA]</scope>
    <source>
        <strain evidence="2">CBS 7786</strain>
    </source>
</reference>
<dbReference type="Proteomes" id="UP001433508">
    <property type="component" value="Unassembled WGS sequence"/>
</dbReference>
<organism evidence="1 2">
    <name type="scientific">Lipomyces kononenkoae</name>
    <name type="common">Yeast</name>
    <dbReference type="NCBI Taxonomy" id="34357"/>
    <lineage>
        <taxon>Eukaryota</taxon>
        <taxon>Fungi</taxon>
        <taxon>Dikarya</taxon>
        <taxon>Ascomycota</taxon>
        <taxon>Saccharomycotina</taxon>
        <taxon>Lipomycetes</taxon>
        <taxon>Lipomycetales</taxon>
        <taxon>Lipomycetaceae</taxon>
        <taxon>Lipomyces</taxon>
    </lineage>
</organism>
<evidence type="ECO:0000313" key="2">
    <source>
        <dbReference type="Proteomes" id="UP001433508"/>
    </source>
</evidence>
<sequence length="255" mass="29054">MMSSVSVDTCADKSTVTRERPVAVKADKSIRSAGVARSNIASSTEHPQGTKVWAAQHKDYTVLQQHILFWDRDQDGIIYPTDIYRGFRDLGFNYLISVIAPITVAIGVSYPTRLAHTYWPDPYFRIYVDSIHKAKHGSDTGVIDGEGRFVPQNFENLFAKYAKEDKTRSSLTLGELFQLMHGQRAVVDPFGSFSCFLEFVTTWVLIEKDRKIQKEDLRKVYDGSLFWEIKAKRNDGSGWDKGFSLTRNSITWPIK</sequence>
<accession>A0ACC3T847</accession>
<keyword evidence="2" id="KW-1185">Reference proteome</keyword>
<comment type="caution">
    <text evidence="1">The sequence shown here is derived from an EMBL/GenBank/DDBJ whole genome shotgun (WGS) entry which is preliminary data.</text>
</comment>
<dbReference type="EMBL" id="MU971342">
    <property type="protein sequence ID" value="KAK9240068.1"/>
    <property type="molecule type" value="Genomic_DNA"/>
</dbReference>
<protein>
    <submittedName>
        <fullName evidence="1">Caleosin related protein-domain-containing protein</fullName>
    </submittedName>
</protein>
<proteinExistence type="predicted"/>